<reference evidence="1" key="1">
    <citation type="submission" date="2021-08" db="EMBL/GenBank/DDBJ databases">
        <title>WGS assembly of Ceratopteris richardii.</title>
        <authorList>
            <person name="Marchant D.B."/>
            <person name="Chen G."/>
            <person name="Jenkins J."/>
            <person name="Shu S."/>
            <person name="Leebens-Mack J."/>
            <person name="Grimwood J."/>
            <person name="Schmutz J."/>
            <person name="Soltis P."/>
            <person name="Soltis D."/>
            <person name="Chen Z.-H."/>
        </authorList>
    </citation>
    <scope>NUCLEOTIDE SEQUENCE</scope>
    <source>
        <strain evidence="1">Whitten #5841</strain>
        <tissue evidence="1">Leaf</tissue>
    </source>
</reference>
<dbReference type="EMBL" id="CM035411">
    <property type="protein sequence ID" value="KAH7434384.1"/>
    <property type="molecule type" value="Genomic_DNA"/>
</dbReference>
<name>A0A8T2ULZ9_CERRI</name>
<evidence type="ECO:0000313" key="2">
    <source>
        <dbReference type="Proteomes" id="UP000825935"/>
    </source>
</evidence>
<dbReference type="OMA" id="MLGSIHY"/>
<dbReference type="Proteomes" id="UP000825935">
    <property type="component" value="Chromosome 6"/>
</dbReference>
<protein>
    <recommendedName>
        <fullName evidence="3">Reverse transcriptase Ty1/copia-type domain-containing protein</fullName>
    </recommendedName>
</protein>
<accession>A0A8T2ULZ9</accession>
<comment type="caution">
    <text evidence="1">The sequence shown here is derived from an EMBL/GenBank/DDBJ whole genome shotgun (WGS) entry which is preliminary data.</text>
</comment>
<organism evidence="1 2">
    <name type="scientific">Ceratopteris richardii</name>
    <name type="common">Triangle waterfern</name>
    <dbReference type="NCBI Taxonomy" id="49495"/>
    <lineage>
        <taxon>Eukaryota</taxon>
        <taxon>Viridiplantae</taxon>
        <taxon>Streptophyta</taxon>
        <taxon>Embryophyta</taxon>
        <taxon>Tracheophyta</taxon>
        <taxon>Polypodiopsida</taxon>
        <taxon>Polypodiidae</taxon>
        <taxon>Polypodiales</taxon>
        <taxon>Pteridineae</taxon>
        <taxon>Pteridaceae</taxon>
        <taxon>Parkerioideae</taxon>
        <taxon>Ceratopteris</taxon>
    </lineage>
</organism>
<keyword evidence="2" id="KW-1185">Reference proteome</keyword>
<dbReference type="AlphaFoldDB" id="A0A8T2ULZ9"/>
<sequence length="104" mass="11260">MSDLGPLQYCLGIQVLHDPTAGTISLSQSSYIGSLLHTFHMDSCKGVSTPLPTSLKSNPATSSTDASTDFPFAQMLGSIHYLVTCTRLDICFASNYLSRFMHNP</sequence>
<gene>
    <name evidence="1" type="ORF">KP509_06G015200</name>
</gene>
<dbReference type="OrthoDB" id="414945at2759"/>
<proteinExistence type="predicted"/>
<evidence type="ECO:0008006" key="3">
    <source>
        <dbReference type="Google" id="ProtNLM"/>
    </source>
</evidence>
<evidence type="ECO:0000313" key="1">
    <source>
        <dbReference type="EMBL" id="KAH7434384.1"/>
    </source>
</evidence>